<dbReference type="EMBL" id="ABIB01000002">
    <property type="protein sequence ID" value="EDP97120.1"/>
    <property type="molecule type" value="Genomic_DNA"/>
</dbReference>
<dbReference type="RefSeq" id="WP_007096173.1">
    <property type="nucleotide sequence ID" value="NZ_CP142125.1"/>
</dbReference>
<feature type="signal peptide" evidence="1">
    <location>
        <begin position="1"/>
        <end position="18"/>
    </location>
</feature>
<protein>
    <submittedName>
        <fullName evidence="2">Uncharacterized protein</fullName>
    </submittedName>
</protein>
<feature type="chain" id="PRO_5002734693" evidence="1">
    <location>
        <begin position="19"/>
        <end position="84"/>
    </location>
</feature>
<proteinExistence type="predicted"/>
<dbReference type="HOGENOM" id="CLU_2523228_0_0_10"/>
<organism evidence="2 3">
    <name type="scientific">Kordia algicida OT-1</name>
    <dbReference type="NCBI Taxonomy" id="391587"/>
    <lineage>
        <taxon>Bacteria</taxon>
        <taxon>Pseudomonadati</taxon>
        <taxon>Bacteroidota</taxon>
        <taxon>Flavobacteriia</taxon>
        <taxon>Flavobacteriales</taxon>
        <taxon>Flavobacteriaceae</taxon>
        <taxon>Kordia</taxon>
    </lineage>
</organism>
<keyword evidence="1" id="KW-0732">Signal</keyword>
<evidence type="ECO:0000256" key="1">
    <source>
        <dbReference type="SAM" id="SignalP"/>
    </source>
</evidence>
<dbReference type="Proteomes" id="UP000002945">
    <property type="component" value="Unassembled WGS sequence"/>
</dbReference>
<keyword evidence="3" id="KW-1185">Reference proteome</keyword>
<comment type="caution">
    <text evidence="2">The sequence shown here is derived from an EMBL/GenBank/DDBJ whole genome shotgun (WGS) entry which is preliminary data.</text>
</comment>
<evidence type="ECO:0000313" key="3">
    <source>
        <dbReference type="Proteomes" id="UP000002945"/>
    </source>
</evidence>
<dbReference type="STRING" id="391587.KAOT1_18197"/>
<gene>
    <name evidence="2" type="ORF">KAOT1_18197</name>
</gene>
<sequence>MKQLIFLLILITSSLSIAQNLNEKEIKLTETKPSCKDANEMNTKLSVFKNAIFDFKIVPPEKEVKSINGKINFGGHICKTAINY</sequence>
<reference evidence="2 3" key="1">
    <citation type="journal article" date="2011" name="J. Bacteriol.">
        <title>Genome sequence of the algicidal bacterium Kordia algicida OT-1.</title>
        <authorList>
            <person name="Lee H.S."/>
            <person name="Kang S.G."/>
            <person name="Kwon K.K."/>
            <person name="Lee J.H."/>
            <person name="Kim S.J."/>
        </authorList>
    </citation>
    <scope>NUCLEOTIDE SEQUENCE [LARGE SCALE GENOMIC DNA]</scope>
    <source>
        <strain evidence="2 3">OT-1</strain>
    </source>
</reference>
<evidence type="ECO:0000313" key="2">
    <source>
        <dbReference type="EMBL" id="EDP97120.1"/>
    </source>
</evidence>
<name>A9DN61_9FLAO</name>
<accession>A9DN61</accession>
<dbReference type="AlphaFoldDB" id="A9DN61"/>